<dbReference type="InterPro" id="IPR025713">
    <property type="entry name" value="MotB-like_N_dom"/>
</dbReference>
<evidence type="ECO:0000256" key="3">
    <source>
        <dbReference type="ARBA" id="ARBA00022475"/>
    </source>
</evidence>
<dbReference type="RefSeq" id="WP_127189570.1">
    <property type="nucleotide sequence ID" value="NZ_RZNJ01000006.1"/>
</dbReference>
<feature type="domain" description="OmpA-like" evidence="9">
    <location>
        <begin position="155"/>
        <end position="274"/>
    </location>
</feature>
<dbReference type="PANTHER" id="PTHR30329">
    <property type="entry name" value="STATOR ELEMENT OF FLAGELLAR MOTOR COMPLEX"/>
    <property type="match status" value="1"/>
</dbReference>
<evidence type="ECO:0000256" key="7">
    <source>
        <dbReference type="PROSITE-ProRule" id="PRU00473"/>
    </source>
</evidence>
<protein>
    <recommendedName>
        <fullName evidence="9">OmpA-like domain-containing protein</fullName>
    </recommendedName>
</protein>
<comment type="subcellular location">
    <subcellularLocation>
        <location evidence="1">Cell membrane</location>
        <topology evidence="1">Single-pass membrane protein</topology>
    </subcellularLocation>
</comment>
<evidence type="ECO:0000256" key="2">
    <source>
        <dbReference type="ARBA" id="ARBA00008914"/>
    </source>
</evidence>
<keyword evidence="3" id="KW-1003">Cell membrane</keyword>
<evidence type="ECO:0000256" key="8">
    <source>
        <dbReference type="SAM" id="Phobius"/>
    </source>
</evidence>
<dbReference type="Pfam" id="PF00691">
    <property type="entry name" value="OmpA"/>
    <property type="match status" value="1"/>
</dbReference>
<evidence type="ECO:0000259" key="9">
    <source>
        <dbReference type="PROSITE" id="PS51123"/>
    </source>
</evidence>
<dbReference type="OrthoDB" id="7170686at2"/>
<evidence type="ECO:0000313" key="11">
    <source>
        <dbReference type="Proteomes" id="UP000281547"/>
    </source>
</evidence>
<evidence type="ECO:0000256" key="4">
    <source>
        <dbReference type="ARBA" id="ARBA00022692"/>
    </source>
</evidence>
<dbReference type="InterPro" id="IPR050330">
    <property type="entry name" value="Bact_OuterMem_StrucFunc"/>
</dbReference>
<dbReference type="Gene3D" id="3.30.1330.60">
    <property type="entry name" value="OmpA-like domain"/>
    <property type="match status" value="1"/>
</dbReference>
<dbReference type="SUPFAM" id="SSF103088">
    <property type="entry name" value="OmpA-like"/>
    <property type="match status" value="1"/>
</dbReference>
<dbReference type="PANTHER" id="PTHR30329:SF21">
    <property type="entry name" value="LIPOPROTEIN YIAD-RELATED"/>
    <property type="match status" value="1"/>
</dbReference>
<name>A0A433X451_9HYPH</name>
<dbReference type="GO" id="GO:0005886">
    <property type="term" value="C:plasma membrane"/>
    <property type="evidence" value="ECO:0007669"/>
    <property type="project" value="UniProtKB-SubCell"/>
</dbReference>
<accession>A0A433X451</accession>
<gene>
    <name evidence="10" type="ORF">EMQ25_15770</name>
</gene>
<dbReference type="EMBL" id="RZNJ01000006">
    <property type="protein sequence ID" value="RUT28846.1"/>
    <property type="molecule type" value="Genomic_DNA"/>
</dbReference>
<comment type="similarity">
    <text evidence="2">Belongs to the MotB family.</text>
</comment>
<keyword evidence="5 8" id="KW-1133">Transmembrane helix</keyword>
<reference evidence="10 11" key="1">
    <citation type="journal article" date="2016" name="Int. J. Syst. Evol. Microbiol.">
        <title>Arsenicitalea aurantiaca gen. nov., sp. nov., a new member of the family Hyphomicrobiaceae, isolated from high-arsenic sediment.</title>
        <authorList>
            <person name="Mu Y."/>
            <person name="Zhou L."/>
            <person name="Zeng X.C."/>
            <person name="Liu L."/>
            <person name="Pan Y."/>
            <person name="Chen X."/>
            <person name="Wang J."/>
            <person name="Li S."/>
            <person name="Li W.J."/>
            <person name="Wang Y."/>
        </authorList>
    </citation>
    <scope>NUCLEOTIDE SEQUENCE [LARGE SCALE GENOMIC DNA]</scope>
    <source>
        <strain evidence="10 11">42-50</strain>
    </source>
</reference>
<keyword evidence="4 8" id="KW-0812">Transmembrane</keyword>
<feature type="transmembrane region" description="Helical" evidence="8">
    <location>
        <begin position="12"/>
        <end position="35"/>
    </location>
</feature>
<evidence type="ECO:0000256" key="6">
    <source>
        <dbReference type="ARBA" id="ARBA00023136"/>
    </source>
</evidence>
<dbReference type="AlphaFoldDB" id="A0A433X451"/>
<dbReference type="InterPro" id="IPR006665">
    <property type="entry name" value="OmpA-like"/>
</dbReference>
<dbReference type="Pfam" id="PF13677">
    <property type="entry name" value="MotB_plug"/>
    <property type="match status" value="1"/>
</dbReference>
<keyword evidence="6 7" id="KW-0472">Membrane</keyword>
<proteinExistence type="inferred from homology"/>
<dbReference type="Proteomes" id="UP000281547">
    <property type="component" value="Unassembled WGS sequence"/>
</dbReference>
<organism evidence="10 11">
    <name type="scientific">Arsenicitalea aurantiaca</name>
    <dbReference type="NCBI Taxonomy" id="1783274"/>
    <lineage>
        <taxon>Bacteria</taxon>
        <taxon>Pseudomonadati</taxon>
        <taxon>Pseudomonadota</taxon>
        <taxon>Alphaproteobacteria</taxon>
        <taxon>Hyphomicrobiales</taxon>
        <taxon>Devosiaceae</taxon>
        <taxon>Arsenicitalea</taxon>
    </lineage>
</organism>
<dbReference type="InterPro" id="IPR036737">
    <property type="entry name" value="OmpA-like_sf"/>
</dbReference>
<keyword evidence="11" id="KW-1185">Reference proteome</keyword>
<sequence length="283" mass="31209">MARKKAKAAGVPEWLVTFADLMSILVCFFVLIISFSIPDEERLQVVAGSMRDAFGMVDWARRAGVIEREGNPNREHMRILSPEETRESLDIATEPHDADEQRANLPNTAAGLHSETEQSRQFALAAASIRQAWQQMPDVTRIADNLLVEETPEGLAIRIMDQQGRPMFAEGAKYPFEATRRAIAALAPILARLPNPVVITGHVAAGAVYPDPRYDGWHLTADRANVVRGILEEFGLPGGRIHSVVGRGTGQPLFANDPYMSANQRVEILLRHEAPPVPADLRP</sequence>
<evidence type="ECO:0000313" key="10">
    <source>
        <dbReference type="EMBL" id="RUT28846.1"/>
    </source>
</evidence>
<evidence type="ECO:0000256" key="5">
    <source>
        <dbReference type="ARBA" id="ARBA00022989"/>
    </source>
</evidence>
<evidence type="ECO:0000256" key="1">
    <source>
        <dbReference type="ARBA" id="ARBA00004162"/>
    </source>
</evidence>
<dbReference type="PROSITE" id="PS51123">
    <property type="entry name" value="OMPA_2"/>
    <property type="match status" value="1"/>
</dbReference>
<comment type="caution">
    <text evidence="10">The sequence shown here is derived from an EMBL/GenBank/DDBJ whole genome shotgun (WGS) entry which is preliminary data.</text>
</comment>